<sequence length="118" mass="13505">MAANGTFDDPVTNINPSWPKDAIIALATIFIMVILSCLRLLCKYPSRALSLSYIWRRRPSMIAEDLELAPLQSVSSSSCGWVDIEDVRRYQQRTYTSIVRTRRGPRSSARLWSEVSFY</sequence>
<keyword evidence="1" id="KW-0472">Membrane</keyword>
<organism evidence="2 3">
    <name type="scientific">Ophiobolus disseminans</name>
    <dbReference type="NCBI Taxonomy" id="1469910"/>
    <lineage>
        <taxon>Eukaryota</taxon>
        <taxon>Fungi</taxon>
        <taxon>Dikarya</taxon>
        <taxon>Ascomycota</taxon>
        <taxon>Pezizomycotina</taxon>
        <taxon>Dothideomycetes</taxon>
        <taxon>Pleosporomycetidae</taxon>
        <taxon>Pleosporales</taxon>
        <taxon>Pleosporineae</taxon>
        <taxon>Phaeosphaeriaceae</taxon>
        <taxon>Ophiobolus</taxon>
    </lineage>
</organism>
<dbReference type="EMBL" id="MU006244">
    <property type="protein sequence ID" value="KAF2819513.1"/>
    <property type="molecule type" value="Genomic_DNA"/>
</dbReference>
<feature type="transmembrane region" description="Helical" evidence="1">
    <location>
        <begin position="22"/>
        <end position="42"/>
    </location>
</feature>
<keyword evidence="1" id="KW-0812">Transmembrane</keyword>
<proteinExistence type="predicted"/>
<accession>A0A6A6ZFN4</accession>
<dbReference type="AlphaFoldDB" id="A0A6A6ZFN4"/>
<gene>
    <name evidence="2" type="ORF">CC86DRAFT_412821</name>
</gene>
<reference evidence="2" key="1">
    <citation type="journal article" date="2020" name="Stud. Mycol.">
        <title>101 Dothideomycetes genomes: a test case for predicting lifestyles and emergence of pathogens.</title>
        <authorList>
            <person name="Haridas S."/>
            <person name="Albert R."/>
            <person name="Binder M."/>
            <person name="Bloem J."/>
            <person name="Labutti K."/>
            <person name="Salamov A."/>
            <person name="Andreopoulos B."/>
            <person name="Baker S."/>
            <person name="Barry K."/>
            <person name="Bills G."/>
            <person name="Bluhm B."/>
            <person name="Cannon C."/>
            <person name="Castanera R."/>
            <person name="Culley D."/>
            <person name="Daum C."/>
            <person name="Ezra D."/>
            <person name="Gonzalez J."/>
            <person name="Henrissat B."/>
            <person name="Kuo A."/>
            <person name="Liang C."/>
            <person name="Lipzen A."/>
            <person name="Lutzoni F."/>
            <person name="Magnuson J."/>
            <person name="Mondo S."/>
            <person name="Nolan M."/>
            <person name="Ohm R."/>
            <person name="Pangilinan J."/>
            <person name="Park H.-J."/>
            <person name="Ramirez L."/>
            <person name="Alfaro M."/>
            <person name="Sun H."/>
            <person name="Tritt A."/>
            <person name="Yoshinaga Y."/>
            <person name="Zwiers L.-H."/>
            <person name="Turgeon B."/>
            <person name="Goodwin S."/>
            <person name="Spatafora J."/>
            <person name="Crous P."/>
            <person name="Grigoriev I."/>
        </authorList>
    </citation>
    <scope>NUCLEOTIDE SEQUENCE</scope>
    <source>
        <strain evidence="2">CBS 113818</strain>
    </source>
</reference>
<keyword evidence="1" id="KW-1133">Transmembrane helix</keyword>
<name>A0A6A6ZFN4_9PLEO</name>
<evidence type="ECO:0000313" key="3">
    <source>
        <dbReference type="Proteomes" id="UP000799424"/>
    </source>
</evidence>
<protein>
    <submittedName>
        <fullName evidence="2">Uncharacterized protein</fullName>
    </submittedName>
</protein>
<dbReference type="Proteomes" id="UP000799424">
    <property type="component" value="Unassembled WGS sequence"/>
</dbReference>
<evidence type="ECO:0000256" key="1">
    <source>
        <dbReference type="SAM" id="Phobius"/>
    </source>
</evidence>
<keyword evidence="3" id="KW-1185">Reference proteome</keyword>
<evidence type="ECO:0000313" key="2">
    <source>
        <dbReference type="EMBL" id="KAF2819513.1"/>
    </source>
</evidence>
<dbReference type="OrthoDB" id="3794897at2759"/>